<gene>
    <name evidence="1" type="ORF">GAP32_316</name>
</gene>
<dbReference type="GeneID" id="13994056"/>
<dbReference type="KEGG" id="vg:13994056"/>
<proteinExistence type="predicted"/>
<sequence length="535" mass="61776">MRYNQLQEAIIKVPPEILNKVNMYVASYLYFKIKQYLDRLDLFVSPNMSQEEREKIIQDAKNTLGKLRSQYGAKNISAETANNLIDKSIDIPFDVEKFFSELNYKGVNPGLVSLLKDRLKLSLLIASSGRGMAGSKEQHGSYSHLVTVVVGRLGPRPSFLENASDIMSTTYHELQHVVQSMAIKNISNNDKQLHRNDGYDKHEENYEEYYTSGIEYTPQLGNVIDSVNLELEKSTLKDELNPDKNKAINDAIKIVVQRDTSARLFLTHLYRKKPELYKKALSAVYKYVSPIYDSYKEKGIDYAFTEIEPEELETNIDIMLSVYKLMYNKDDYKVKAFGRSLDSISSLSISSVNYNKNERWRIELSKNSIKKDGYYLNIYSTDPEYQEMEKLNAKEVLNLFGIISTNAWYDASDIIDDIEFITGQRKEVTKESLHDVIQSLSDDAKQMNVPFEITGDNSFNAMNHTFTISKVEDSSEKVDINMDGENKVFYVWTLKQFLVAFQMIIRFYSNYPDEVDQILNKDTLYVEVMASLRRL</sequence>
<organism evidence="1 2">
    <name type="scientific">Cronobacter phage vB_CsaM_GAP32</name>
    <dbReference type="NCBI Taxonomy" id="1141136"/>
    <lineage>
        <taxon>Viruses</taxon>
        <taxon>Duplodnaviria</taxon>
        <taxon>Heunggongvirae</taxon>
        <taxon>Uroviricota</taxon>
        <taxon>Caudoviricetes</taxon>
        <taxon>Mimasvirus</taxon>
        <taxon>Mimasvirus GAP32</taxon>
    </lineage>
</organism>
<dbReference type="Proteomes" id="UP000000457">
    <property type="component" value="Segment"/>
</dbReference>
<dbReference type="RefSeq" id="YP_006987421.1">
    <property type="nucleotide sequence ID" value="NC_019401.1"/>
</dbReference>
<dbReference type="EMBL" id="JN882285">
    <property type="protein sequence ID" value="AFC21766.1"/>
    <property type="molecule type" value="Genomic_DNA"/>
</dbReference>
<protein>
    <submittedName>
        <fullName evidence="1">Uncharacterized protein</fullName>
    </submittedName>
</protein>
<evidence type="ECO:0000313" key="1">
    <source>
        <dbReference type="EMBL" id="AFC21766.1"/>
    </source>
</evidence>
<accession>K4F686</accession>
<reference evidence="1 2" key="1">
    <citation type="journal article" date="2014" name="Virology">
        <title>Supersize me: Cronobacter sakazakii phage GAP32.</title>
        <authorList>
            <person name="Abbasifar R."/>
            <person name="Griffiths M.W."/>
            <person name="Sabour P.M."/>
            <person name="Ackermann H.-W."/>
            <person name="Vandersteegen K."/>
            <person name="Lavigne R."/>
            <person name="Noben J.-P."/>
            <person name="Villa A.A."/>
            <person name="Abbasifar A."/>
            <person name="Nash J.H.E."/>
            <person name="Kropinski A.M."/>
        </authorList>
    </citation>
    <scope>NUCLEOTIDE SEQUENCE [LARGE SCALE GENOMIC DNA]</scope>
    <source>
        <strain evidence="1">GAP-32</strain>
    </source>
</reference>
<name>K4F686_9CAUD</name>
<dbReference type="OrthoDB" id="4452at10239"/>
<keyword evidence="2" id="KW-1185">Reference proteome</keyword>
<evidence type="ECO:0000313" key="2">
    <source>
        <dbReference type="Proteomes" id="UP000000457"/>
    </source>
</evidence>